<reference evidence="3 4" key="1">
    <citation type="submission" date="2023-08" db="EMBL/GenBank/DDBJ databases">
        <authorList>
            <person name="Park J.-S."/>
        </authorList>
    </citation>
    <scope>NUCLEOTIDE SEQUENCE [LARGE SCALE GENOMIC DNA]</scope>
    <source>
        <strain evidence="3 4">2205SS18-9</strain>
    </source>
</reference>
<dbReference type="InterPro" id="IPR029063">
    <property type="entry name" value="SAM-dependent_MTases_sf"/>
</dbReference>
<dbReference type="EMBL" id="JAVAMP010000015">
    <property type="protein sequence ID" value="MDP5276555.1"/>
    <property type="molecule type" value="Genomic_DNA"/>
</dbReference>
<dbReference type="EC" id="2.1.1.-" evidence="3"/>
<accession>A0ABT9J6D0</accession>
<dbReference type="SUPFAM" id="SSF53335">
    <property type="entry name" value="S-adenosyl-L-methionine-dependent methyltransferases"/>
    <property type="match status" value="1"/>
</dbReference>
<dbReference type="Gene3D" id="3.40.50.150">
    <property type="entry name" value="Vaccinia Virus protein VP39"/>
    <property type="match status" value="1"/>
</dbReference>
<keyword evidence="1 3" id="KW-0808">Transferase</keyword>
<dbReference type="Pfam" id="PF13649">
    <property type="entry name" value="Methyltransf_25"/>
    <property type="match status" value="1"/>
</dbReference>
<comment type="caution">
    <text evidence="3">The sequence shown here is derived from an EMBL/GenBank/DDBJ whole genome shotgun (WGS) entry which is preliminary data.</text>
</comment>
<protein>
    <submittedName>
        <fullName evidence="3">Class I SAM-dependent methyltransferase</fullName>
        <ecNumber evidence="3">2.1.1.-</ecNumber>
    </submittedName>
</protein>
<dbReference type="CDD" id="cd02440">
    <property type="entry name" value="AdoMet_MTases"/>
    <property type="match status" value="1"/>
</dbReference>
<keyword evidence="3" id="KW-0489">Methyltransferase</keyword>
<gene>
    <name evidence="3" type="ORF">Q5Y73_20890</name>
</gene>
<dbReference type="RefSeq" id="WP_305993860.1">
    <property type="nucleotide sequence ID" value="NZ_JAVAMP010000015.1"/>
</dbReference>
<organism evidence="3 4">
    <name type="scientific">Chengkuizengella axinellae</name>
    <dbReference type="NCBI Taxonomy" id="3064388"/>
    <lineage>
        <taxon>Bacteria</taxon>
        <taxon>Bacillati</taxon>
        <taxon>Bacillota</taxon>
        <taxon>Bacilli</taxon>
        <taxon>Bacillales</taxon>
        <taxon>Paenibacillaceae</taxon>
        <taxon>Chengkuizengella</taxon>
    </lineage>
</organism>
<dbReference type="GO" id="GO:0032259">
    <property type="term" value="P:methylation"/>
    <property type="evidence" value="ECO:0007669"/>
    <property type="project" value="UniProtKB-KW"/>
</dbReference>
<dbReference type="GO" id="GO:0008168">
    <property type="term" value="F:methyltransferase activity"/>
    <property type="evidence" value="ECO:0007669"/>
    <property type="project" value="UniProtKB-KW"/>
</dbReference>
<evidence type="ECO:0000256" key="1">
    <source>
        <dbReference type="ARBA" id="ARBA00022679"/>
    </source>
</evidence>
<sequence>MKVDWDLSEYDDPKLYDIENKKTNELAFLIKWAEKLKIKQQTIVDLACGTGRITIPFAEKGYCLLGVDVHEGMLERAREKTKPDHNVSWINQNCMYLILNTYSPFTYMVGRAFQHFLTDEHQHSLFQSIHHILEKKGVFIFDTMLPSKQCSSLPSTKEIYRTITDVKNRKCKIYYEMNVEADADIIHYKLTREFLKNNSIVEERVSISKLRYTPIETLVNTLESNGFKLLHIYRGWREKPFHFDNHYIVIVCQKL</sequence>
<dbReference type="Gene3D" id="2.20.25.110">
    <property type="entry name" value="S-adenosyl-L-methionine-dependent methyltransferases"/>
    <property type="match status" value="1"/>
</dbReference>
<evidence type="ECO:0000313" key="3">
    <source>
        <dbReference type="EMBL" id="MDP5276555.1"/>
    </source>
</evidence>
<proteinExistence type="predicted"/>
<evidence type="ECO:0000313" key="4">
    <source>
        <dbReference type="Proteomes" id="UP001231941"/>
    </source>
</evidence>
<name>A0ABT9J6D0_9BACL</name>
<keyword evidence="4" id="KW-1185">Reference proteome</keyword>
<evidence type="ECO:0000259" key="2">
    <source>
        <dbReference type="Pfam" id="PF13649"/>
    </source>
</evidence>
<dbReference type="InterPro" id="IPR041698">
    <property type="entry name" value="Methyltransf_25"/>
</dbReference>
<feature type="domain" description="Methyltransferase" evidence="2">
    <location>
        <begin position="43"/>
        <end position="137"/>
    </location>
</feature>
<dbReference type="Proteomes" id="UP001231941">
    <property type="component" value="Unassembled WGS sequence"/>
</dbReference>
<dbReference type="PANTHER" id="PTHR43861">
    <property type="entry name" value="TRANS-ACONITATE 2-METHYLTRANSFERASE-RELATED"/>
    <property type="match status" value="1"/>
</dbReference>